<dbReference type="eggNOG" id="arCOG02246">
    <property type="taxonomic scope" value="Archaea"/>
</dbReference>
<dbReference type="AlphaFoldDB" id="D1YXB4"/>
<keyword evidence="2" id="KW-1185">Reference proteome</keyword>
<organism evidence="1 2">
    <name type="scientific">Methanocella paludicola (strain DSM 17711 / JCM 13418 / NBRC 101707 / SANAE)</name>
    <dbReference type="NCBI Taxonomy" id="304371"/>
    <lineage>
        <taxon>Archaea</taxon>
        <taxon>Methanobacteriati</taxon>
        <taxon>Methanobacteriota</taxon>
        <taxon>Stenosarchaea group</taxon>
        <taxon>Methanomicrobia</taxon>
        <taxon>Methanocellales</taxon>
        <taxon>Methanocellaceae</taxon>
        <taxon>Methanocella</taxon>
    </lineage>
</organism>
<gene>
    <name evidence="1" type="ordered locus">MCP_1014</name>
</gene>
<reference evidence="2" key="3">
    <citation type="journal article" date="2011" name="PLoS ONE">
        <title>Genome sequence of a mesophilic hydrogenotrophic methanogen Methanocella paludicola, the first cultivated representative of the order Methanocellales.</title>
        <authorList>
            <person name="Sakai S."/>
            <person name="Takaki Y."/>
            <person name="Shimamura S."/>
            <person name="Sekine M."/>
            <person name="Tajima T."/>
            <person name="Kosugi H."/>
            <person name="Ichikawa N."/>
            <person name="Tasumi E."/>
            <person name="Hiraki A.T."/>
            <person name="Shimizu A."/>
            <person name="Kato Y."/>
            <person name="Nishiko R."/>
            <person name="Mori K."/>
            <person name="Fujita N."/>
            <person name="Imachi H."/>
            <person name="Takai K."/>
        </authorList>
    </citation>
    <scope>NUCLEOTIDE SEQUENCE [LARGE SCALE GENOMIC DNA]</scope>
    <source>
        <strain evidence="2">DSM 17711 / JCM 13418 / NBRC 101707 / SANAE</strain>
    </source>
</reference>
<sequence length="352" mass="38446">MRNDRPGLLLMWHGDFPEGFLGTEEHMALYKKCLFARDVLESRDFYDTRQFDDDIALAGLHIAYHLLSRMKPGHLELSYLSMRSPGIRQSIYRTASRGASRIICAGAAGLMLPGHGASEGIPAELKKVLRDNPALDLVIASPTLEGEDVARLTQQSLEFTLQGRAGRWKIPERSFRCLEDLGIILVCCHDFSAGKSAAVTDLAGVSSRLSEMSRKAYGEKECDMGGLLRPAGHKLKKAGFHAVESGFMDFALPDIHEAAGRLLDTGCTHIVAAGMPALLHRHPYSCGGPSEAIERLKKAMPDTSIVYVKPDPEPIGPYLADVVMSRVLDANESGIALKDLLRNTSSSFSGKR</sequence>
<dbReference type="InParanoid" id="D1YXB4"/>
<reference evidence="1 2" key="1">
    <citation type="journal article" date="2007" name="Appl. Environ. Microbiol.">
        <title>Isolation of key methanogens for global methane emission from rice paddy fields: a novel isolate affiliated with the clone cluster rice cluster I.</title>
        <authorList>
            <person name="Sakai S."/>
            <person name="Imachi H."/>
            <person name="Sekiguchi Y."/>
            <person name="Ohashi A."/>
            <person name="Harada H."/>
            <person name="Kamagata Y."/>
        </authorList>
    </citation>
    <scope>NUCLEOTIDE SEQUENCE [LARGE SCALE GENOMIC DNA]</scope>
    <source>
        <strain evidence="2">DSM 17711 / JCM 13418 / NBRC 101707 / SANAE</strain>
    </source>
</reference>
<dbReference type="Proteomes" id="UP000001882">
    <property type="component" value="Chromosome"/>
</dbReference>
<protein>
    <submittedName>
        <fullName evidence="1">Uncharacterized protein</fullName>
    </submittedName>
</protein>
<reference evidence="1 2" key="2">
    <citation type="journal article" date="2008" name="Int. J. Syst. Evol. Microbiol.">
        <title>Methanocella paludicola gen. nov., sp. nov., a methane-producing archaeon, the first isolate of the lineage 'Rice Cluster I', and proposal of the new archaeal order Methanocellales ord. nov.</title>
        <authorList>
            <person name="Sakai S."/>
            <person name="Imachi H."/>
            <person name="Hanada S."/>
            <person name="Ohashi A."/>
            <person name="Harada H."/>
            <person name="Kamagata Y."/>
        </authorList>
    </citation>
    <scope>NUCLEOTIDE SEQUENCE [LARGE SCALE GENOMIC DNA]</scope>
    <source>
        <strain evidence="2">DSM 17711 / JCM 13418 / NBRC 101707 / SANAE</strain>
    </source>
</reference>
<proteinExistence type="predicted"/>
<name>D1YXB4_METPS</name>
<accession>D1YXB4</accession>
<evidence type="ECO:0000313" key="1">
    <source>
        <dbReference type="EMBL" id="BAI61086.1"/>
    </source>
</evidence>
<dbReference type="EMBL" id="AP011532">
    <property type="protein sequence ID" value="BAI61086.1"/>
    <property type="molecule type" value="Genomic_DNA"/>
</dbReference>
<dbReference type="STRING" id="304371.MCP_1014"/>
<evidence type="ECO:0000313" key="2">
    <source>
        <dbReference type="Proteomes" id="UP000001882"/>
    </source>
</evidence>
<dbReference type="GeneID" id="8681034"/>
<dbReference type="KEGG" id="mpd:MCP_1014"/>
<dbReference type="RefSeq" id="WP_012899765.1">
    <property type="nucleotide sequence ID" value="NC_013665.1"/>
</dbReference>